<dbReference type="EMBL" id="FM954972">
    <property type="protein sequence ID" value="CAV18714.1"/>
    <property type="molecule type" value="Genomic_DNA"/>
</dbReference>
<feature type="transmembrane region" description="Helical" evidence="1">
    <location>
        <begin position="87"/>
        <end position="109"/>
    </location>
</feature>
<accession>B7VNY2</accession>
<dbReference type="AlphaFoldDB" id="B7VNY2"/>
<dbReference type="HOGENOM" id="CLU_2170027_0_0_6"/>
<keyword evidence="1" id="KW-1133">Transmembrane helix</keyword>
<dbReference type="STRING" id="575788.VS_1545"/>
<evidence type="ECO:0000313" key="2">
    <source>
        <dbReference type="EMBL" id="CAV18714.1"/>
    </source>
</evidence>
<dbReference type="Proteomes" id="UP000009100">
    <property type="component" value="Chromosome 1"/>
</dbReference>
<keyword evidence="1" id="KW-0472">Membrane</keyword>
<sequence>MFKVIWFWGSSVARTINERLTGRVMNQQEAFIGFAVYGLISSSIGFFTFFIIKGAKYKQTLWTLQSVVFGIFSIGFIYSSGGNGSELLVWVPLVILMSIYNIHSLKFCVSCGKTNVRKRGLSSIKSCSGCGNAL</sequence>
<feature type="transmembrane region" description="Helical" evidence="1">
    <location>
        <begin position="30"/>
        <end position="52"/>
    </location>
</feature>
<evidence type="ECO:0000256" key="1">
    <source>
        <dbReference type="SAM" id="Phobius"/>
    </source>
</evidence>
<name>B7VNY2_VIBA3</name>
<organism evidence="2 3">
    <name type="scientific">Vibrio atlanticus (strain LGP32)</name>
    <name type="common">Vibrio splendidus (strain Mel32)</name>
    <dbReference type="NCBI Taxonomy" id="575788"/>
    <lineage>
        <taxon>Bacteria</taxon>
        <taxon>Pseudomonadati</taxon>
        <taxon>Pseudomonadota</taxon>
        <taxon>Gammaproteobacteria</taxon>
        <taxon>Vibrionales</taxon>
        <taxon>Vibrionaceae</taxon>
        <taxon>Vibrio</taxon>
    </lineage>
</organism>
<keyword evidence="1" id="KW-0812">Transmembrane</keyword>
<reference evidence="2 3" key="1">
    <citation type="submission" date="2009-02" db="EMBL/GenBank/DDBJ databases">
        <title>Vibrio splendidus str. LGP32 complete genome.</title>
        <authorList>
            <person name="Mazel D."/>
            <person name="Le Roux F."/>
        </authorList>
    </citation>
    <scope>NUCLEOTIDE SEQUENCE [LARGE SCALE GENOMIC DNA]</scope>
    <source>
        <strain evidence="2 3">LGP32</strain>
    </source>
</reference>
<proteinExistence type="predicted"/>
<evidence type="ECO:0000313" key="3">
    <source>
        <dbReference type="Proteomes" id="UP000009100"/>
    </source>
</evidence>
<dbReference type="KEGG" id="vsp:VS_1545"/>
<protein>
    <submittedName>
        <fullName evidence="2">Uncharacterized protein</fullName>
    </submittedName>
</protein>
<feature type="transmembrane region" description="Helical" evidence="1">
    <location>
        <begin position="61"/>
        <end position="81"/>
    </location>
</feature>
<gene>
    <name evidence="2" type="ordered locus">VS_1545</name>
</gene>